<feature type="binding site" evidence="16">
    <location>
        <position position="242"/>
    </location>
    <ligand>
        <name>S-adenosyl-L-methionine</name>
        <dbReference type="ChEBI" id="CHEBI:59789"/>
        <label>2</label>
    </ligand>
</feature>
<feature type="binding site" evidence="16">
    <location>
        <begin position="112"/>
        <end position="113"/>
    </location>
    <ligand>
        <name>S-adenosyl-L-methionine</name>
        <dbReference type="ChEBI" id="CHEBI:59789"/>
        <label>2</label>
    </ligand>
</feature>
<dbReference type="PROSITE" id="PS51918">
    <property type="entry name" value="RADICAL_SAM"/>
    <property type="match status" value="1"/>
</dbReference>
<keyword evidence="5 15" id="KW-0004">4Fe-4S</keyword>
<evidence type="ECO:0000256" key="12">
    <source>
        <dbReference type="ARBA" id="ARBA00023244"/>
    </source>
</evidence>
<dbReference type="SFLD" id="SFLDG01065">
    <property type="entry name" value="anaerobic_coproporphyrinogen-I"/>
    <property type="match status" value="1"/>
</dbReference>
<evidence type="ECO:0000256" key="8">
    <source>
        <dbReference type="ARBA" id="ARBA00022723"/>
    </source>
</evidence>
<dbReference type="GO" id="GO:0051989">
    <property type="term" value="F:coproporphyrinogen dehydrogenase activity"/>
    <property type="evidence" value="ECO:0007669"/>
    <property type="project" value="UniProtKB-EC"/>
</dbReference>
<keyword evidence="8 15" id="KW-0479">Metal-binding</keyword>
<evidence type="ECO:0000313" key="19">
    <source>
        <dbReference type="EMBL" id="APX13649.1"/>
    </source>
</evidence>
<comment type="pathway">
    <text evidence="2 15">Porphyrin-containing compound metabolism; protoporphyrin-IX biosynthesis; protoporphyrinogen-IX from coproporphyrinogen-III (AdoMet route): step 1/1.</text>
</comment>
<evidence type="ECO:0000256" key="1">
    <source>
        <dbReference type="ARBA" id="ARBA00004496"/>
    </source>
</evidence>
<dbReference type="InterPro" id="IPR004558">
    <property type="entry name" value="Coprogen_oxidase_HemN"/>
</dbReference>
<dbReference type="InterPro" id="IPR007197">
    <property type="entry name" value="rSAM"/>
</dbReference>
<keyword evidence="6 15" id="KW-0963">Cytoplasm</keyword>
<proteinExistence type="inferred from homology"/>
<feature type="binding site" evidence="17">
    <location>
        <position position="67"/>
    </location>
    <ligand>
        <name>[4Fe-4S] cluster</name>
        <dbReference type="ChEBI" id="CHEBI:49883"/>
        <note>4Fe-4S-S-AdoMet</note>
    </ligand>
</feature>
<dbReference type="PANTHER" id="PTHR13932:SF6">
    <property type="entry name" value="OXYGEN-INDEPENDENT COPROPORPHYRINOGEN III OXIDASE"/>
    <property type="match status" value="1"/>
</dbReference>
<name>A0A1P8N0G3_9RHOB</name>
<evidence type="ECO:0000256" key="10">
    <source>
        <dbReference type="ARBA" id="ARBA00023004"/>
    </source>
</evidence>
<dbReference type="AlphaFoldDB" id="A0A1P8N0G3"/>
<evidence type="ECO:0000256" key="15">
    <source>
        <dbReference type="PIRNR" id="PIRNR000167"/>
    </source>
</evidence>
<keyword evidence="12 15" id="KW-0627">Porphyrin biosynthesis</keyword>
<comment type="cofactor">
    <cofactor evidence="15 17">
        <name>[4Fe-4S] cluster</name>
        <dbReference type="ChEBI" id="CHEBI:49883"/>
    </cofactor>
    <text evidence="15 17">Binds 1 [4Fe-4S] cluster. The cluster is coordinated with 3 cysteines and an exchangeable S-adenosyl-L-methionine.</text>
</comment>
<evidence type="ECO:0000256" key="3">
    <source>
        <dbReference type="ARBA" id="ARBA00005493"/>
    </source>
</evidence>
<feature type="binding site" evidence="16">
    <location>
        <position position="183"/>
    </location>
    <ligand>
        <name>S-adenosyl-L-methionine</name>
        <dbReference type="ChEBI" id="CHEBI:59789"/>
        <label>2</label>
    </ligand>
</feature>
<keyword evidence="20" id="KW-1185">Reference proteome</keyword>
<accession>A0A1P8N0G3</accession>
<evidence type="ECO:0000256" key="13">
    <source>
        <dbReference type="ARBA" id="ARBA00024295"/>
    </source>
</evidence>
<feature type="domain" description="Radical SAM core" evidence="18">
    <location>
        <begin position="45"/>
        <end position="279"/>
    </location>
</feature>
<dbReference type="OrthoDB" id="9808022at2"/>
<evidence type="ECO:0000256" key="5">
    <source>
        <dbReference type="ARBA" id="ARBA00022485"/>
    </source>
</evidence>
<dbReference type="Gene3D" id="3.80.30.20">
    <property type="entry name" value="tm_1862 like domain"/>
    <property type="match status" value="1"/>
</dbReference>
<dbReference type="InterPro" id="IPR006638">
    <property type="entry name" value="Elp3/MiaA/NifB-like_rSAM"/>
</dbReference>
<feature type="binding site" evidence="16">
    <location>
        <position position="171"/>
    </location>
    <ligand>
        <name>S-adenosyl-L-methionine</name>
        <dbReference type="ChEBI" id="CHEBI:59789"/>
        <label>2</label>
    </ligand>
</feature>
<dbReference type="InterPro" id="IPR034505">
    <property type="entry name" value="Coproporphyrinogen-III_oxidase"/>
</dbReference>
<dbReference type="RefSeq" id="WP_076630080.1">
    <property type="nucleotide sequence ID" value="NZ_CP019312.1"/>
</dbReference>
<comment type="subcellular location">
    <subcellularLocation>
        <location evidence="1 15">Cytoplasm</location>
    </subcellularLocation>
</comment>
<feature type="binding site" evidence="16">
    <location>
        <begin position="66"/>
        <end position="68"/>
    </location>
    <ligand>
        <name>S-adenosyl-L-methionine</name>
        <dbReference type="ChEBI" id="CHEBI:59789"/>
        <label>2</label>
    </ligand>
</feature>
<dbReference type="SUPFAM" id="SSF102114">
    <property type="entry name" value="Radical SAM enzymes"/>
    <property type="match status" value="1"/>
</dbReference>
<dbReference type="GO" id="GO:0006782">
    <property type="term" value="P:protoporphyrinogen IX biosynthetic process"/>
    <property type="evidence" value="ECO:0007669"/>
    <property type="project" value="UniProtKB-UniPathway"/>
</dbReference>
<feature type="binding site" evidence="16">
    <location>
        <position position="328"/>
    </location>
    <ligand>
        <name>S-adenosyl-L-methionine</name>
        <dbReference type="ChEBI" id="CHEBI:59789"/>
        <label>1</label>
    </ligand>
</feature>
<protein>
    <recommendedName>
        <fullName evidence="15">Coproporphyrinogen-III oxidase</fullName>
        <ecNumber evidence="15">1.3.98.3</ecNumber>
    </recommendedName>
</protein>
<dbReference type="EC" id="1.3.98.3" evidence="15"/>
<comment type="subunit">
    <text evidence="4">Monomer.</text>
</comment>
<dbReference type="InterPro" id="IPR023404">
    <property type="entry name" value="rSAM_horseshoe"/>
</dbReference>
<keyword evidence="9 15" id="KW-0560">Oxidoreductase</keyword>
<evidence type="ECO:0000256" key="2">
    <source>
        <dbReference type="ARBA" id="ARBA00004785"/>
    </source>
</evidence>
<dbReference type="PANTHER" id="PTHR13932">
    <property type="entry name" value="COPROPORPHYRINIGEN III OXIDASE"/>
    <property type="match status" value="1"/>
</dbReference>
<evidence type="ECO:0000256" key="4">
    <source>
        <dbReference type="ARBA" id="ARBA00011245"/>
    </source>
</evidence>
<comment type="function">
    <text evidence="13">Involved in the heme biosynthesis. Catalyzes the anaerobic oxidative decarboxylation of propionate groups of rings A and B of coproporphyrinogen III to yield the vinyl groups in protoporphyrinogen IX.</text>
</comment>
<keyword evidence="7 15" id="KW-0949">S-adenosyl-L-methionine</keyword>
<evidence type="ECO:0000256" key="17">
    <source>
        <dbReference type="PIRSR" id="PIRSR000167-2"/>
    </source>
</evidence>
<dbReference type="NCBIfam" id="TIGR00538">
    <property type="entry name" value="hemN"/>
    <property type="match status" value="1"/>
</dbReference>
<dbReference type="SMART" id="SM00729">
    <property type="entry name" value="Elp3"/>
    <property type="match status" value="1"/>
</dbReference>
<dbReference type="GO" id="GO:0005737">
    <property type="term" value="C:cytoplasm"/>
    <property type="evidence" value="ECO:0007669"/>
    <property type="project" value="UniProtKB-SubCell"/>
</dbReference>
<evidence type="ECO:0000256" key="14">
    <source>
        <dbReference type="ARBA" id="ARBA00048321"/>
    </source>
</evidence>
<feature type="binding site" evidence="16">
    <location>
        <position position="111"/>
    </location>
    <ligand>
        <name>S-adenosyl-L-methionine</name>
        <dbReference type="ChEBI" id="CHEBI:59789"/>
        <label>1</label>
    </ligand>
</feature>
<reference evidence="19 20" key="1">
    <citation type="submission" date="2017-01" db="EMBL/GenBank/DDBJ databases">
        <title>Complete genome of Tateyamaria omphalii DOK1-4 isolated from seawater in Dokdo.</title>
        <authorList>
            <person name="Kim J.H."/>
            <person name="Chi W.-J."/>
        </authorList>
    </citation>
    <scope>NUCLEOTIDE SEQUENCE [LARGE SCALE GENOMIC DNA]</scope>
    <source>
        <strain evidence="19 20">DOK1-4</strain>
    </source>
</reference>
<dbReference type="KEGG" id="tom:BWR18_02915"/>
<dbReference type="Proteomes" id="UP000186336">
    <property type="component" value="Chromosome"/>
</dbReference>
<comment type="similarity">
    <text evidence="3 15">Belongs to the anaerobic coproporphyrinogen-III oxidase family.</text>
</comment>
<dbReference type="InterPro" id="IPR058240">
    <property type="entry name" value="rSAM_sf"/>
</dbReference>
<dbReference type="GO" id="GO:0051539">
    <property type="term" value="F:4 iron, 4 sulfur cluster binding"/>
    <property type="evidence" value="ECO:0007669"/>
    <property type="project" value="UniProtKB-KW"/>
</dbReference>
<gene>
    <name evidence="19" type="ORF">BWR18_02915</name>
</gene>
<dbReference type="GO" id="GO:0004109">
    <property type="term" value="F:coproporphyrinogen oxidase activity"/>
    <property type="evidence" value="ECO:0007669"/>
    <property type="project" value="InterPro"/>
</dbReference>
<dbReference type="UniPathway" id="UPA00251">
    <property type="reaction ID" value="UER00323"/>
</dbReference>
<dbReference type="STRING" id="299262.BWR18_02915"/>
<organism evidence="19 20">
    <name type="scientific">Tateyamaria omphalii</name>
    <dbReference type="NCBI Taxonomy" id="299262"/>
    <lineage>
        <taxon>Bacteria</taxon>
        <taxon>Pseudomonadati</taxon>
        <taxon>Pseudomonadota</taxon>
        <taxon>Alphaproteobacteria</taxon>
        <taxon>Rhodobacterales</taxon>
        <taxon>Roseobacteraceae</taxon>
        <taxon>Tateyamaria</taxon>
    </lineage>
</organism>
<dbReference type="EMBL" id="CP019312">
    <property type="protein sequence ID" value="APX13649.1"/>
    <property type="molecule type" value="Genomic_DNA"/>
</dbReference>
<feature type="binding site" evidence="17">
    <location>
        <position position="60"/>
    </location>
    <ligand>
        <name>[4Fe-4S] cluster</name>
        <dbReference type="ChEBI" id="CHEBI:49883"/>
        <note>4Fe-4S-S-AdoMet</note>
    </ligand>
</feature>
<dbReference type="Pfam" id="PF04055">
    <property type="entry name" value="Radical_SAM"/>
    <property type="match status" value="1"/>
</dbReference>
<feature type="binding site" evidence="16">
    <location>
        <position position="54"/>
    </location>
    <ligand>
        <name>S-adenosyl-L-methionine</name>
        <dbReference type="ChEBI" id="CHEBI:59789"/>
        <label>1</label>
    </ligand>
</feature>
<keyword evidence="10 15" id="KW-0408">Iron</keyword>
<dbReference type="GO" id="GO:0046872">
    <property type="term" value="F:metal ion binding"/>
    <property type="evidence" value="ECO:0007669"/>
    <property type="project" value="UniProtKB-KW"/>
</dbReference>
<dbReference type="PIRSF" id="PIRSF000167">
    <property type="entry name" value="HemN"/>
    <property type="match status" value="1"/>
</dbReference>
<feature type="binding site" evidence="16">
    <location>
        <position position="144"/>
    </location>
    <ligand>
        <name>S-adenosyl-L-methionine</name>
        <dbReference type="ChEBI" id="CHEBI:59789"/>
        <label>1</label>
    </ligand>
</feature>
<evidence type="ECO:0000313" key="20">
    <source>
        <dbReference type="Proteomes" id="UP000186336"/>
    </source>
</evidence>
<evidence type="ECO:0000256" key="16">
    <source>
        <dbReference type="PIRSR" id="PIRSR000167-1"/>
    </source>
</evidence>
<evidence type="ECO:0000256" key="9">
    <source>
        <dbReference type="ARBA" id="ARBA00023002"/>
    </source>
</evidence>
<dbReference type="SFLD" id="SFLDS00029">
    <property type="entry name" value="Radical_SAM"/>
    <property type="match status" value="1"/>
</dbReference>
<sequence>MKHVSELRRHGLFDARVPRFTSYPPANWFSEEVDADCVRTWQSNAPKDAEISLYVHIPFCRRLCWFCACRTQGTRSEAPLAPYVERVLTEAQQMRNGFSNGVQTRRLHLGGGTPTILPAPVLNDLLTGLNDIWGLGALDEFSVEVDPTDVGPQRLAMLKDHGLSRASLGIQDFDPQVQQAIGREQSRDLTASVVDQLRALDVDALNFDLLYGLPYQTEQTLATTLDAALEMEPGRIALFGYAHVPWMSKRQSLIPSEALPAPEKRLALFDLARRTLLGRGYVQIGIDHFARPDDALAKAFFDKRLTRSFQGYTDDTAPYLVGLGASAISTYPQGFAQNIPVTGKYAAQVEANAPAMWRGYVLTETDHLRADIVEQLMCYHAATLSLSQRADQMILSCILHIVERFGDAVSWDGKTLTIARWAHPLVRMIAGTLATDQTAQTDQRTYSAAI</sequence>
<evidence type="ECO:0000256" key="7">
    <source>
        <dbReference type="ARBA" id="ARBA00022691"/>
    </source>
</evidence>
<feature type="binding site" evidence="16">
    <location>
        <position position="208"/>
    </location>
    <ligand>
        <name>S-adenosyl-L-methionine</name>
        <dbReference type="ChEBI" id="CHEBI:59789"/>
        <label>2</label>
    </ligand>
</feature>
<keyword evidence="11 15" id="KW-0411">Iron-sulfur</keyword>
<feature type="binding site" evidence="17">
    <location>
        <position position="64"/>
    </location>
    <ligand>
        <name>[4Fe-4S] cluster</name>
        <dbReference type="ChEBI" id="CHEBI:49883"/>
        <note>4Fe-4S-S-AdoMet</note>
    </ligand>
</feature>
<evidence type="ECO:0000256" key="6">
    <source>
        <dbReference type="ARBA" id="ARBA00022490"/>
    </source>
</evidence>
<evidence type="ECO:0000256" key="11">
    <source>
        <dbReference type="ARBA" id="ARBA00023014"/>
    </source>
</evidence>
<evidence type="ECO:0000259" key="18">
    <source>
        <dbReference type="PROSITE" id="PS51918"/>
    </source>
</evidence>
<comment type="catalytic activity">
    <reaction evidence="14 15">
        <text>coproporphyrinogen III + 2 S-adenosyl-L-methionine = protoporphyrinogen IX + 2 5'-deoxyadenosine + 2 L-methionine + 2 CO2</text>
        <dbReference type="Rhea" id="RHEA:15425"/>
        <dbReference type="ChEBI" id="CHEBI:16526"/>
        <dbReference type="ChEBI" id="CHEBI:17319"/>
        <dbReference type="ChEBI" id="CHEBI:57307"/>
        <dbReference type="ChEBI" id="CHEBI:57309"/>
        <dbReference type="ChEBI" id="CHEBI:57844"/>
        <dbReference type="ChEBI" id="CHEBI:59789"/>
        <dbReference type="EC" id="1.3.98.3"/>
    </reaction>
</comment>